<evidence type="ECO:0000256" key="1">
    <source>
        <dbReference type="ARBA" id="ARBA00022630"/>
    </source>
</evidence>
<name>A0AAD7IXE4_9AGAR</name>
<keyword evidence="2" id="KW-0274">FAD</keyword>
<organism evidence="4 5">
    <name type="scientific">Mycena maculata</name>
    <dbReference type="NCBI Taxonomy" id="230809"/>
    <lineage>
        <taxon>Eukaryota</taxon>
        <taxon>Fungi</taxon>
        <taxon>Dikarya</taxon>
        <taxon>Basidiomycota</taxon>
        <taxon>Agaricomycotina</taxon>
        <taxon>Agaricomycetes</taxon>
        <taxon>Agaricomycetidae</taxon>
        <taxon>Agaricales</taxon>
        <taxon>Marasmiineae</taxon>
        <taxon>Mycenaceae</taxon>
        <taxon>Mycena</taxon>
    </lineage>
</organism>
<evidence type="ECO:0000256" key="3">
    <source>
        <dbReference type="ARBA" id="ARBA00023002"/>
    </source>
</evidence>
<accession>A0AAD7IXE4</accession>
<dbReference type="InterPro" id="IPR036188">
    <property type="entry name" value="FAD/NAD-bd_sf"/>
</dbReference>
<dbReference type="Gene3D" id="3.50.50.100">
    <property type="match status" value="1"/>
</dbReference>
<keyword evidence="3" id="KW-0560">Oxidoreductase</keyword>
<evidence type="ECO:0000256" key="2">
    <source>
        <dbReference type="ARBA" id="ARBA00022827"/>
    </source>
</evidence>
<dbReference type="SUPFAM" id="SSF51905">
    <property type="entry name" value="FAD/NAD(P)-binding domain"/>
    <property type="match status" value="1"/>
</dbReference>
<dbReference type="PANTHER" id="PTHR43735:SF3">
    <property type="entry name" value="FERROPTOSIS SUPPRESSOR PROTEIN 1"/>
    <property type="match status" value="1"/>
</dbReference>
<sequence>MPSQSKNVVIVGGSPSGGVALLKSLLPKLPTARITLINPLPYAVALPTLPRMTVSDSNDLFETALIPYDKLFQERERSAFVQDTVVGVQLNKTGGGVVIPKDGQHPVDYDVLALAPGSIWEGPLEIPQDSGAVAAFANSSRASFNKAQKIVLVEGGAGAQIKDIWSVKEVTIVHGRAFALGASTYIILNDYVDEIPPPGPVAVKTRKGNDIDADLVVPTRGPRPRTEFIAKSLGPATLDEKKQSRSSPHLSCSIIRTYSR</sequence>
<dbReference type="PANTHER" id="PTHR43735">
    <property type="entry name" value="APOPTOSIS-INDUCING FACTOR 1"/>
    <property type="match status" value="1"/>
</dbReference>
<dbReference type="EMBL" id="JARJLG010000079">
    <property type="protein sequence ID" value="KAJ7751310.1"/>
    <property type="molecule type" value="Genomic_DNA"/>
</dbReference>
<keyword evidence="1" id="KW-0285">Flavoprotein</keyword>
<gene>
    <name evidence="4" type="ORF">DFH07DRAFT_961093</name>
</gene>
<evidence type="ECO:0000313" key="4">
    <source>
        <dbReference type="EMBL" id="KAJ7751310.1"/>
    </source>
</evidence>
<dbReference type="GO" id="GO:0005737">
    <property type="term" value="C:cytoplasm"/>
    <property type="evidence" value="ECO:0007669"/>
    <property type="project" value="TreeGrafter"/>
</dbReference>
<proteinExistence type="predicted"/>
<dbReference type="Proteomes" id="UP001215280">
    <property type="component" value="Unassembled WGS sequence"/>
</dbReference>
<protein>
    <recommendedName>
        <fullName evidence="6">FAD/NAD(P)-binding domain-containing protein</fullName>
    </recommendedName>
</protein>
<evidence type="ECO:0008006" key="6">
    <source>
        <dbReference type="Google" id="ProtNLM"/>
    </source>
</evidence>
<evidence type="ECO:0000313" key="5">
    <source>
        <dbReference type="Proteomes" id="UP001215280"/>
    </source>
</evidence>
<dbReference type="AlphaFoldDB" id="A0AAD7IXE4"/>
<reference evidence="4" key="1">
    <citation type="submission" date="2023-03" db="EMBL/GenBank/DDBJ databases">
        <title>Massive genome expansion in bonnet fungi (Mycena s.s.) driven by repeated elements and novel gene families across ecological guilds.</title>
        <authorList>
            <consortium name="Lawrence Berkeley National Laboratory"/>
            <person name="Harder C.B."/>
            <person name="Miyauchi S."/>
            <person name="Viragh M."/>
            <person name="Kuo A."/>
            <person name="Thoen E."/>
            <person name="Andreopoulos B."/>
            <person name="Lu D."/>
            <person name="Skrede I."/>
            <person name="Drula E."/>
            <person name="Henrissat B."/>
            <person name="Morin E."/>
            <person name="Kohler A."/>
            <person name="Barry K."/>
            <person name="LaButti K."/>
            <person name="Morin E."/>
            <person name="Salamov A."/>
            <person name="Lipzen A."/>
            <person name="Mereny Z."/>
            <person name="Hegedus B."/>
            <person name="Baldrian P."/>
            <person name="Stursova M."/>
            <person name="Weitz H."/>
            <person name="Taylor A."/>
            <person name="Grigoriev I.V."/>
            <person name="Nagy L.G."/>
            <person name="Martin F."/>
            <person name="Kauserud H."/>
        </authorList>
    </citation>
    <scope>NUCLEOTIDE SEQUENCE</scope>
    <source>
        <strain evidence="4">CBHHK188m</strain>
    </source>
</reference>
<dbReference type="GO" id="GO:0004174">
    <property type="term" value="F:electron-transferring-flavoprotein dehydrogenase activity"/>
    <property type="evidence" value="ECO:0007669"/>
    <property type="project" value="TreeGrafter"/>
</dbReference>
<comment type="caution">
    <text evidence="4">The sequence shown here is derived from an EMBL/GenBank/DDBJ whole genome shotgun (WGS) entry which is preliminary data.</text>
</comment>
<keyword evidence="5" id="KW-1185">Reference proteome</keyword>
<dbReference type="GO" id="GO:0050660">
    <property type="term" value="F:flavin adenine dinucleotide binding"/>
    <property type="evidence" value="ECO:0007669"/>
    <property type="project" value="TreeGrafter"/>
</dbReference>